<protein>
    <submittedName>
        <fullName evidence="2">Uncharacterized protein</fullName>
    </submittedName>
</protein>
<dbReference type="EMBL" id="JBHRVD010000001">
    <property type="protein sequence ID" value="MFC3325344.1"/>
    <property type="molecule type" value="Genomic_DNA"/>
</dbReference>
<reference evidence="3" key="1">
    <citation type="journal article" date="2019" name="Int. J. Syst. Evol. Microbiol.">
        <title>The Global Catalogue of Microorganisms (GCM) 10K type strain sequencing project: providing services to taxonomists for standard genome sequencing and annotation.</title>
        <authorList>
            <consortium name="The Broad Institute Genomics Platform"/>
            <consortium name="The Broad Institute Genome Sequencing Center for Infectious Disease"/>
            <person name="Wu L."/>
            <person name="Ma J."/>
        </authorList>
    </citation>
    <scope>NUCLEOTIDE SEQUENCE [LARGE SCALE GENOMIC DNA]</scope>
    <source>
        <strain evidence="3">ICMP 19515</strain>
    </source>
</reference>
<sequence length="44" mass="4423">MSVSVRQFHAAIRGEGQPAATGEEAALQSASSGKAVKIDPKLGA</sequence>
<evidence type="ECO:0000256" key="1">
    <source>
        <dbReference type="SAM" id="MobiDB-lite"/>
    </source>
</evidence>
<evidence type="ECO:0000313" key="2">
    <source>
        <dbReference type="EMBL" id="MFC3325344.1"/>
    </source>
</evidence>
<dbReference type="RefSeq" id="WP_378982992.1">
    <property type="nucleotide sequence ID" value="NZ_JBHRVD010000001.1"/>
</dbReference>
<accession>A0ABV7MVN8</accession>
<organism evidence="2 3">
    <name type="scientific">Mesorhizobium cantuariense</name>
    <dbReference type="NCBI Taxonomy" id="1300275"/>
    <lineage>
        <taxon>Bacteria</taxon>
        <taxon>Pseudomonadati</taxon>
        <taxon>Pseudomonadota</taxon>
        <taxon>Alphaproteobacteria</taxon>
        <taxon>Hyphomicrobiales</taxon>
        <taxon>Phyllobacteriaceae</taxon>
        <taxon>Mesorhizobium</taxon>
    </lineage>
</organism>
<name>A0ABV7MVN8_9HYPH</name>
<evidence type="ECO:0000313" key="3">
    <source>
        <dbReference type="Proteomes" id="UP001595648"/>
    </source>
</evidence>
<feature type="region of interest" description="Disordered" evidence="1">
    <location>
        <begin position="14"/>
        <end position="44"/>
    </location>
</feature>
<gene>
    <name evidence="2" type="ORF">ACFOJ9_26770</name>
</gene>
<keyword evidence="3" id="KW-1185">Reference proteome</keyword>
<comment type="caution">
    <text evidence="2">The sequence shown here is derived from an EMBL/GenBank/DDBJ whole genome shotgun (WGS) entry which is preliminary data.</text>
</comment>
<proteinExistence type="predicted"/>
<dbReference type="Proteomes" id="UP001595648">
    <property type="component" value="Unassembled WGS sequence"/>
</dbReference>